<accession>A0A193BPT6</accession>
<name>A0A193BPT6_AMYOR</name>
<dbReference type="EMBL" id="CP016174">
    <property type="protein sequence ID" value="ANN14211.1"/>
    <property type="molecule type" value="Genomic_DNA"/>
</dbReference>
<sequence>MYRPSVQAVPGAKVLRTLLRPRLAAPKAQYAVRSVRDALSALNVESAVNRLRSSSRPSAPSGRDGRYRRPPCPLLRRNRWTGAAPASSAVPTTRHGG</sequence>
<evidence type="ECO:0000313" key="3">
    <source>
        <dbReference type="Proteomes" id="UP000093695"/>
    </source>
</evidence>
<dbReference type="AlphaFoldDB" id="A0A193BPT6"/>
<proteinExistence type="predicted"/>
<feature type="region of interest" description="Disordered" evidence="1">
    <location>
        <begin position="47"/>
        <end position="97"/>
    </location>
</feature>
<organism evidence="2 3">
    <name type="scientific">Amycolatopsis orientalis</name>
    <name type="common">Nocardia orientalis</name>
    <dbReference type="NCBI Taxonomy" id="31958"/>
    <lineage>
        <taxon>Bacteria</taxon>
        <taxon>Bacillati</taxon>
        <taxon>Actinomycetota</taxon>
        <taxon>Actinomycetes</taxon>
        <taxon>Pseudonocardiales</taxon>
        <taxon>Pseudonocardiaceae</taxon>
        <taxon>Amycolatopsis</taxon>
    </lineage>
</organism>
<gene>
    <name evidence="2" type="ORF">SD37_00105</name>
</gene>
<keyword evidence="3" id="KW-1185">Reference proteome</keyword>
<dbReference type="STRING" id="31958.SD37_00105"/>
<feature type="compositionally biased region" description="Low complexity" evidence="1">
    <location>
        <begin position="50"/>
        <end position="62"/>
    </location>
</feature>
<protein>
    <submittedName>
        <fullName evidence="2">Uncharacterized protein</fullName>
    </submittedName>
</protein>
<reference evidence="2 3" key="1">
    <citation type="journal article" date="2015" name="Genome Announc.">
        <title>Draft Genome Sequence of Norvancomycin-Producing Strain Amycolatopsis orientalis CPCC200066.</title>
        <authorList>
            <person name="Lei X."/>
            <person name="Yuan F."/>
            <person name="Shi Y."/>
            <person name="Li X."/>
            <person name="Wang L."/>
            <person name="Hong B."/>
        </authorList>
    </citation>
    <scope>NUCLEOTIDE SEQUENCE [LARGE SCALE GENOMIC DNA]</scope>
    <source>
        <strain evidence="2 3">B-37</strain>
    </source>
</reference>
<evidence type="ECO:0000256" key="1">
    <source>
        <dbReference type="SAM" id="MobiDB-lite"/>
    </source>
</evidence>
<dbReference type="Proteomes" id="UP000093695">
    <property type="component" value="Chromosome"/>
</dbReference>
<evidence type="ECO:0000313" key="2">
    <source>
        <dbReference type="EMBL" id="ANN14211.1"/>
    </source>
</evidence>
<dbReference type="KEGG" id="aori:SD37_00105"/>